<gene>
    <name evidence="2" type="ORF">ALC53_03676</name>
</gene>
<feature type="region of interest" description="Disordered" evidence="1">
    <location>
        <begin position="73"/>
        <end position="95"/>
    </location>
</feature>
<keyword evidence="3" id="KW-1185">Reference proteome</keyword>
<organism evidence="2 3">
    <name type="scientific">Atta colombica</name>
    <dbReference type="NCBI Taxonomy" id="520822"/>
    <lineage>
        <taxon>Eukaryota</taxon>
        <taxon>Metazoa</taxon>
        <taxon>Ecdysozoa</taxon>
        <taxon>Arthropoda</taxon>
        <taxon>Hexapoda</taxon>
        <taxon>Insecta</taxon>
        <taxon>Pterygota</taxon>
        <taxon>Neoptera</taxon>
        <taxon>Endopterygota</taxon>
        <taxon>Hymenoptera</taxon>
        <taxon>Apocrita</taxon>
        <taxon>Aculeata</taxon>
        <taxon>Formicoidea</taxon>
        <taxon>Formicidae</taxon>
        <taxon>Myrmicinae</taxon>
        <taxon>Atta</taxon>
    </lineage>
</organism>
<dbReference type="Proteomes" id="UP000078540">
    <property type="component" value="Unassembled WGS sequence"/>
</dbReference>
<reference evidence="2 3" key="1">
    <citation type="submission" date="2015-09" db="EMBL/GenBank/DDBJ databases">
        <title>Atta colombica WGS genome.</title>
        <authorList>
            <person name="Nygaard S."/>
            <person name="Hu H."/>
            <person name="Boomsma J."/>
            <person name="Zhang G."/>
        </authorList>
    </citation>
    <scope>NUCLEOTIDE SEQUENCE [LARGE SCALE GENOMIC DNA]</scope>
    <source>
        <strain evidence="2">Treedump-2</strain>
        <tissue evidence="2">Whole body</tissue>
    </source>
</reference>
<dbReference type="AlphaFoldDB" id="A0A195BNX4"/>
<proteinExistence type="predicted"/>
<evidence type="ECO:0000313" key="3">
    <source>
        <dbReference type="Proteomes" id="UP000078540"/>
    </source>
</evidence>
<accession>A0A195BNX4</accession>
<dbReference type="EMBL" id="KQ976435">
    <property type="protein sequence ID" value="KYM87059.1"/>
    <property type="molecule type" value="Genomic_DNA"/>
</dbReference>
<evidence type="ECO:0000256" key="1">
    <source>
        <dbReference type="SAM" id="MobiDB-lite"/>
    </source>
</evidence>
<sequence length="109" mass="11957">MARSRSLARSLRYYTLPAILQESGVEGGWPCNRNPPQRTVVGVVTVEARLNTHNPPNNRTDESDEEVTRFFDDGPGFTSGSEQECQSLDGVGSPRTPCVIRLGPHCRAS</sequence>
<name>A0A195BNX4_9HYME</name>
<evidence type="ECO:0000313" key="2">
    <source>
        <dbReference type="EMBL" id="KYM87059.1"/>
    </source>
</evidence>
<protein>
    <submittedName>
        <fullName evidence="2">Uncharacterized protein</fullName>
    </submittedName>
</protein>